<protein>
    <submittedName>
        <fullName evidence="1">Uncharacterized protein</fullName>
    </submittedName>
</protein>
<comment type="caution">
    <text evidence="1">The sequence shown here is derived from an EMBL/GenBank/DDBJ whole genome shotgun (WGS) entry which is preliminary data.</text>
</comment>
<evidence type="ECO:0000313" key="1">
    <source>
        <dbReference type="EMBL" id="SEO64223.1"/>
    </source>
</evidence>
<dbReference type="Proteomes" id="UP000198939">
    <property type="component" value="Unassembled WGS sequence"/>
</dbReference>
<sequence length="64" mass="7029">MFQVPWPSAGTSMPFGKRISGMAASCMMVVPFSIKVGRPGNLSTNPVTMTMITWNDEFRSVMLT</sequence>
<reference evidence="1 2" key="1">
    <citation type="submission" date="2016-10" db="EMBL/GenBank/DDBJ databases">
        <authorList>
            <person name="Varghese N."/>
            <person name="Submissions S."/>
        </authorList>
    </citation>
    <scope>NUCLEOTIDE SEQUENCE [LARGE SCALE GENOMIC DNA]</scope>
    <source>
        <strain evidence="1 2">CGMCC 1.7071</strain>
    </source>
</reference>
<evidence type="ECO:0000313" key="2">
    <source>
        <dbReference type="Proteomes" id="UP000198939"/>
    </source>
</evidence>
<accession>A0ABY1ARD0</accession>
<proteinExistence type="predicted"/>
<gene>
    <name evidence="1" type="ORF">SAMN05216228_102151</name>
</gene>
<dbReference type="EMBL" id="FOCV01000021">
    <property type="protein sequence ID" value="SEO64223.1"/>
    <property type="molecule type" value="Genomic_DNA"/>
</dbReference>
<keyword evidence="2" id="KW-1185">Reference proteome</keyword>
<organism evidence="1 2">
    <name type="scientific">Rhizobium tibeticum</name>
    <dbReference type="NCBI Taxonomy" id="501024"/>
    <lineage>
        <taxon>Bacteria</taxon>
        <taxon>Pseudomonadati</taxon>
        <taxon>Pseudomonadota</taxon>
        <taxon>Alphaproteobacteria</taxon>
        <taxon>Hyphomicrobiales</taxon>
        <taxon>Rhizobiaceae</taxon>
        <taxon>Rhizobium/Agrobacterium group</taxon>
        <taxon>Rhizobium</taxon>
    </lineage>
</organism>
<name>A0ABY1ARD0_9HYPH</name>